<dbReference type="EMBL" id="CFOE01000176">
    <property type="protein sequence ID" value="CFE39279.1"/>
    <property type="molecule type" value="Genomic_DNA"/>
</dbReference>
<protein>
    <submittedName>
        <fullName evidence="1">Uncharacterized protein</fullName>
    </submittedName>
</protein>
<organism evidence="1 2">
    <name type="scientific">Mycobacterium tuberculosis</name>
    <dbReference type="NCBI Taxonomy" id="1773"/>
    <lineage>
        <taxon>Bacteria</taxon>
        <taxon>Bacillati</taxon>
        <taxon>Actinomycetota</taxon>
        <taxon>Actinomycetes</taxon>
        <taxon>Mycobacteriales</taxon>
        <taxon>Mycobacteriaceae</taxon>
        <taxon>Mycobacterium</taxon>
        <taxon>Mycobacterium tuberculosis complex</taxon>
    </lineage>
</organism>
<gene>
    <name evidence="1" type="ORF">ERS007681_01658</name>
</gene>
<accession>A0A655C495</accession>
<dbReference type="AlphaFoldDB" id="A0A655C495"/>
<evidence type="ECO:0000313" key="1">
    <source>
        <dbReference type="EMBL" id="CFE39279.1"/>
    </source>
</evidence>
<name>A0A655C495_MYCTX</name>
<evidence type="ECO:0000313" key="2">
    <source>
        <dbReference type="Proteomes" id="UP000048289"/>
    </source>
</evidence>
<dbReference type="Proteomes" id="UP000048289">
    <property type="component" value="Unassembled WGS sequence"/>
</dbReference>
<proteinExistence type="predicted"/>
<sequence length="301" mass="32927">MAVDRADVLQPEVGEQQLRRQRVLDAGLDAVQESKPQTADKRHRAHQVAARLQRLLVGRLQPQRGQMVGDAPDCGRVAAPIVVDHDNHRPAGCGDIVQRLPAHTAGERTVTDHRDHMPVAVSGQLERLGQPVRVRQRRAGVARLHPVVLALGTRRIPRQPALLTQGCEVLAASGQHLVDVGLVTGVEDDRIVRRVEYPVQRQGEFHHSQVRPQMPPRGGNLVDQELTDLGGQLPKLRLGKVLQISGPADLLQHFASVRSNPPIGPACGRRSKGPNHFDSVGGRRAGKPGRRLIVIQLRSSI</sequence>
<reference evidence="1 2" key="1">
    <citation type="submission" date="2015-03" db="EMBL/GenBank/DDBJ databases">
        <authorList>
            <consortium name="Pathogen Informatics"/>
        </authorList>
    </citation>
    <scope>NUCLEOTIDE SEQUENCE [LARGE SCALE GENOMIC DNA]</scope>
    <source>
        <strain evidence="1 2">G09901357</strain>
    </source>
</reference>